<dbReference type="PANTHER" id="PTHR30501:SF2">
    <property type="entry name" value="UPF0597 PROTEIN YHAM"/>
    <property type="match status" value="1"/>
</dbReference>
<dbReference type="EMBL" id="LRPX01000069">
    <property type="protein sequence ID" value="KXA13464.1"/>
    <property type="molecule type" value="Genomic_DNA"/>
</dbReference>
<evidence type="ECO:0000259" key="2">
    <source>
        <dbReference type="Pfam" id="PF03313"/>
    </source>
</evidence>
<dbReference type="STRING" id="134605.HMPREF3206_01366"/>
<comment type="caution">
    <text evidence="3">The sequence shown here is derived from an EMBL/GenBank/DDBJ whole genome shotgun (WGS) entry which is preliminary data.</text>
</comment>
<evidence type="ECO:0000313" key="3">
    <source>
        <dbReference type="EMBL" id="KXA13464.1"/>
    </source>
</evidence>
<dbReference type="PANTHER" id="PTHR30501">
    <property type="entry name" value="UPF0597 PROTEIN YHAM"/>
    <property type="match status" value="1"/>
</dbReference>
<dbReference type="GO" id="GO:0080146">
    <property type="term" value="F:L-cysteine desulfhydrase activity"/>
    <property type="evidence" value="ECO:0007669"/>
    <property type="project" value="TreeGrafter"/>
</dbReference>
<keyword evidence="4" id="KW-1185">Reference proteome</keyword>
<dbReference type="HAMAP" id="MF_01845">
    <property type="entry name" value="UPF0597"/>
    <property type="match status" value="1"/>
</dbReference>
<dbReference type="GO" id="GO:0019450">
    <property type="term" value="P:L-cysteine catabolic process to pyruvate"/>
    <property type="evidence" value="ECO:0007669"/>
    <property type="project" value="TreeGrafter"/>
</dbReference>
<name>A0A133NAZ2_9FUSO</name>
<sequence length="459" mass="50013">MIFTSHKLYFSSFFLYTKYDRILDKLGGSMNKELKDKILNILQEEIVPAEGCTEPIAIAYAAAKLAQVLGEKAENIDIYLSGNMIKNVKSVFIPSSDGMVGIEAAVAMGFIAGNADKELMVISDVTKEQLEAVKDYYAEKRIHTYAHEGDIKLYIRMEAKTKNHTASIEIKHTHTNITELKKDGKILLAQACNDGNFNSPLSDREILSVKLIYDMAKKIPLPEIEPLFFQVVAYNSAIAEEGLKGKYGVNIGKMILDNIERGIYGNDIRNKAASYASAGSDARMSGCSLPVMTTSGSGNQGMTASLPIIRYCRERNVSYEQMIRGLFMSHMITIHVKTNVGRLSAYCGAICASSGVAAALTYLEGGSYYNVCDAITNILGNLSGVICDGAKASCALKISSGVYSAFDACMLALNKDVLRPEDGIIGKDIEETIKNIGELAQAGMKETDEVILDIMVGKR</sequence>
<dbReference type="PIRSF" id="PIRSF006054">
    <property type="entry name" value="UCP006054"/>
    <property type="match status" value="1"/>
</dbReference>
<gene>
    <name evidence="3" type="ORF">HMPREF3206_01366</name>
</gene>
<dbReference type="InterPro" id="IPR021144">
    <property type="entry name" value="UPF0597"/>
</dbReference>
<reference evidence="4" key="1">
    <citation type="submission" date="2016-01" db="EMBL/GenBank/DDBJ databases">
        <authorList>
            <person name="Mitreva M."/>
            <person name="Pepin K.H."/>
            <person name="Mihindukulasuriya K.A."/>
            <person name="Fulton R."/>
            <person name="Fronick C."/>
            <person name="O'Laughlin M."/>
            <person name="Miner T."/>
            <person name="Herter B."/>
            <person name="Rosa B.A."/>
            <person name="Cordes M."/>
            <person name="Tomlinson C."/>
            <person name="Wollam A."/>
            <person name="Palsikar V.B."/>
            <person name="Mardis E.R."/>
            <person name="Wilson R.K."/>
        </authorList>
    </citation>
    <scope>NUCLEOTIDE SEQUENCE [LARGE SCALE GENOMIC DNA]</scope>
    <source>
        <strain evidence="4">CMW8396</strain>
    </source>
</reference>
<dbReference type="Proteomes" id="UP000070617">
    <property type="component" value="Unassembled WGS sequence"/>
</dbReference>
<protein>
    <recommendedName>
        <fullName evidence="1">UPF0597 protein HMPREF3206_01366</fullName>
    </recommendedName>
</protein>
<dbReference type="AlphaFoldDB" id="A0A133NAZ2"/>
<proteinExistence type="inferred from homology"/>
<comment type="similarity">
    <text evidence="1">Belongs to the UPF0597 family.</text>
</comment>
<evidence type="ECO:0000256" key="1">
    <source>
        <dbReference type="HAMAP-Rule" id="MF_01845"/>
    </source>
</evidence>
<dbReference type="Pfam" id="PF03313">
    <property type="entry name" value="SDH_alpha"/>
    <property type="match status" value="1"/>
</dbReference>
<accession>A0A133NAZ2</accession>
<evidence type="ECO:0000313" key="4">
    <source>
        <dbReference type="Proteomes" id="UP000070617"/>
    </source>
</evidence>
<organism evidence="3 4">
    <name type="scientific">Fusobacterium equinum</name>
    <dbReference type="NCBI Taxonomy" id="134605"/>
    <lineage>
        <taxon>Bacteria</taxon>
        <taxon>Fusobacteriati</taxon>
        <taxon>Fusobacteriota</taxon>
        <taxon>Fusobacteriia</taxon>
        <taxon>Fusobacteriales</taxon>
        <taxon>Fusobacteriaceae</taxon>
        <taxon>Fusobacterium</taxon>
    </lineage>
</organism>
<dbReference type="InterPro" id="IPR005130">
    <property type="entry name" value="Ser_deHydtase-like_asu"/>
</dbReference>
<feature type="domain" description="Serine dehydratase-like alpha subunit" evidence="2">
    <location>
        <begin position="117"/>
        <end position="453"/>
    </location>
</feature>
<dbReference type="PATRIC" id="fig|134605.3.peg.1352"/>